<dbReference type="HOGENOM" id="CLU_1942183_0_0_1"/>
<sequence>MEGRIQLQNNMFKQIHNQNKKVLQSQHQNFTGQSKFCFKYYCQTSELVIIKGETLETKSNRIRLQGKFNIRKLNYYTIKIKYQLQLICKEVNAEQFCIYLELNDEILSPFTNVIMPQFYFGYIKDNNVIQ</sequence>
<protein>
    <submittedName>
        <fullName evidence="1">Uncharacterized protein</fullName>
    </submittedName>
</protein>
<dbReference type="GeneID" id="5045469"/>
<gene>
    <name evidence="1" type="ORF">GSPATT00025019001</name>
</gene>
<dbReference type="Proteomes" id="UP000000600">
    <property type="component" value="Unassembled WGS sequence"/>
</dbReference>
<accession>A0EAH0</accession>
<proteinExistence type="predicted"/>
<dbReference type="InParanoid" id="A0EAH0"/>
<dbReference type="EMBL" id="CT868667">
    <property type="protein sequence ID" value="CAK92287.1"/>
    <property type="molecule type" value="Genomic_DNA"/>
</dbReference>
<reference evidence="1 2" key="1">
    <citation type="journal article" date="2006" name="Nature">
        <title>Global trends of whole-genome duplications revealed by the ciliate Paramecium tetraurelia.</title>
        <authorList>
            <consortium name="Genoscope"/>
            <person name="Aury J.-M."/>
            <person name="Jaillon O."/>
            <person name="Duret L."/>
            <person name="Noel B."/>
            <person name="Jubin C."/>
            <person name="Porcel B.M."/>
            <person name="Segurens B."/>
            <person name="Daubin V."/>
            <person name="Anthouard V."/>
            <person name="Aiach N."/>
            <person name="Arnaiz O."/>
            <person name="Billaut A."/>
            <person name="Beisson J."/>
            <person name="Blanc I."/>
            <person name="Bouhouche K."/>
            <person name="Camara F."/>
            <person name="Duharcourt S."/>
            <person name="Guigo R."/>
            <person name="Gogendeau D."/>
            <person name="Katinka M."/>
            <person name="Keller A.-M."/>
            <person name="Kissmehl R."/>
            <person name="Klotz C."/>
            <person name="Koll F."/>
            <person name="Le Moue A."/>
            <person name="Lepere C."/>
            <person name="Malinsky S."/>
            <person name="Nowacki M."/>
            <person name="Nowak J.K."/>
            <person name="Plattner H."/>
            <person name="Poulain J."/>
            <person name="Ruiz F."/>
            <person name="Serrano V."/>
            <person name="Zagulski M."/>
            <person name="Dessen P."/>
            <person name="Betermier M."/>
            <person name="Weissenbach J."/>
            <person name="Scarpelli C."/>
            <person name="Schachter V."/>
            <person name="Sperling L."/>
            <person name="Meyer E."/>
            <person name="Cohen J."/>
            <person name="Wincker P."/>
        </authorList>
    </citation>
    <scope>NUCLEOTIDE SEQUENCE [LARGE SCALE GENOMIC DNA]</scope>
    <source>
        <strain evidence="1 2">Stock d4-2</strain>
    </source>
</reference>
<dbReference type="RefSeq" id="XP_001459684.1">
    <property type="nucleotide sequence ID" value="XM_001459647.1"/>
</dbReference>
<organism evidence="1 2">
    <name type="scientific">Paramecium tetraurelia</name>
    <dbReference type="NCBI Taxonomy" id="5888"/>
    <lineage>
        <taxon>Eukaryota</taxon>
        <taxon>Sar</taxon>
        <taxon>Alveolata</taxon>
        <taxon>Ciliophora</taxon>
        <taxon>Intramacronucleata</taxon>
        <taxon>Oligohymenophorea</taxon>
        <taxon>Peniculida</taxon>
        <taxon>Parameciidae</taxon>
        <taxon>Paramecium</taxon>
    </lineage>
</organism>
<keyword evidence="2" id="KW-1185">Reference proteome</keyword>
<evidence type="ECO:0000313" key="2">
    <source>
        <dbReference type="Proteomes" id="UP000000600"/>
    </source>
</evidence>
<dbReference type="AlphaFoldDB" id="A0EAH0"/>
<dbReference type="KEGG" id="ptm:GSPATT00025019001"/>
<evidence type="ECO:0000313" key="1">
    <source>
        <dbReference type="EMBL" id="CAK92287.1"/>
    </source>
</evidence>
<name>A0EAH0_PARTE</name>